<dbReference type="Pfam" id="PF07449">
    <property type="entry name" value="HyaE"/>
    <property type="match status" value="1"/>
</dbReference>
<dbReference type="EMBL" id="CABFNX010000001">
    <property type="protein sequence ID" value="VUC75408.1"/>
    <property type="molecule type" value="Genomic_DNA"/>
</dbReference>
<dbReference type="AlphaFoldDB" id="A0A509BPZ5"/>
<dbReference type="InterPro" id="IPR036249">
    <property type="entry name" value="Thioredoxin-like_sf"/>
</dbReference>
<sequence length="151" mass="17165">MRECAYVSIRHVWRAKEVANDTPFSALWQRLLTRGWQPVEASTVDDWIKRVGDGVILLSSDPRRTPEVSDNPVMIAELLREFPQFDWQVAVADLEQSEAIGDRFNVRRFPATLVFTDGELRGALSGIHPWAELLTLMRSMVDTPAAQETVQ</sequence>
<accession>A0A509BPZ5</accession>
<gene>
    <name evidence="2" type="primary">SBOV18161</name>
    <name evidence="2" type="ORF">NCTC3046_02560</name>
</gene>
<evidence type="ECO:0000256" key="1">
    <source>
        <dbReference type="ARBA" id="ARBA00009004"/>
    </source>
</evidence>
<name>A0A509BPZ5_9ENTR</name>
<dbReference type="SUPFAM" id="SSF52833">
    <property type="entry name" value="Thioredoxin-like"/>
    <property type="match status" value="1"/>
</dbReference>
<evidence type="ECO:0000313" key="2">
    <source>
        <dbReference type="EMBL" id="VUC75408.1"/>
    </source>
</evidence>
<proteinExistence type="inferred from homology"/>
<dbReference type="NCBIfam" id="NF008563">
    <property type="entry name" value="PRK11509.1"/>
    <property type="match status" value="1"/>
</dbReference>
<organism evidence="2">
    <name type="scientific">Salmonella sp. NCTC 3046</name>
    <dbReference type="NCBI Taxonomy" id="2583580"/>
    <lineage>
        <taxon>Bacteria</taxon>
        <taxon>Pseudomonadati</taxon>
        <taxon>Pseudomonadota</taxon>
        <taxon>Gammaproteobacteria</taxon>
        <taxon>Enterobacterales</taxon>
        <taxon>Enterobacteriaceae</taxon>
        <taxon>Salmonella</taxon>
    </lineage>
</organism>
<dbReference type="CDD" id="cd02965">
    <property type="entry name" value="HyaE"/>
    <property type="match status" value="1"/>
</dbReference>
<reference evidence="2" key="1">
    <citation type="submission" date="2019-06" db="EMBL/GenBank/DDBJ databases">
        <authorList>
            <consortium name="Pathogen Informatics"/>
        </authorList>
    </citation>
    <scope>NUCLEOTIDE SEQUENCE</scope>
    <source>
        <strain evidence="2">NCTC3046</strain>
    </source>
</reference>
<protein>
    <submittedName>
        <fullName evidence="2">Hydrogenase-1 operon protein HyaE</fullName>
    </submittedName>
</protein>
<dbReference type="Gene3D" id="3.40.30.10">
    <property type="entry name" value="Glutaredoxin"/>
    <property type="match status" value="1"/>
</dbReference>
<dbReference type="InterPro" id="IPR010893">
    <property type="entry name" value="NiFe-hyd_mat_HyaE"/>
</dbReference>
<comment type="similarity">
    <text evidence="1">Belongs to the HupG/HyaE family.</text>
</comment>